<keyword evidence="4" id="KW-0808">Transferase</keyword>
<dbReference type="FunFam" id="3.40.50.2000:FF:000021">
    <property type="entry name" value="UDP-glucuronosyltransferase"/>
    <property type="match status" value="1"/>
</dbReference>
<dbReference type="Gene3D" id="3.40.50.2000">
    <property type="entry name" value="Glycogen Phosphorylase B"/>
    <property type="match status" value="1"/>
</dbReference>
<dbReference type="InterPro" id="IPR050271">
    <property type="entry name" value="UDP-glycosyltransferase"/>
</dbReference>
<dbReference type="STRING" id="29172.A0A0D8XBS2"/>
<evidence type="ECO:0000256" key="2">
    <source>
        <dbReference type="ARBA" id="ARBA00012544"/>
    </source>
</evidence>
<keyword evidence="9" id="KW-1185">Reference proteome</keyword>
<evidence type="ECO:0000256" key="1">
    <source>
        <dbReference type="ARBA" id="ARBA00009995"/>
    </source>
</evidence>
<dbReference type="Pfam" id="PF00201">
    <property type="entry name" value="UDPGT"/>
    <property type="match status" value="1"/>
</dbReference>
<evidence type="ECO:0000256" key="3">
    <source>
        <dbReference type="ARBA" id="ARBA00022676"/>
    </source>
</evidence>
<evidence type="ECO:0000313" key="8">
    <source>
        <dbReference type="EMBL" id="KJH42070.1"/>
    </source>
</evidence>
<proteinExistence type="inferred from homology"/>
<dbReference type="SUPFAM" id="SSF53756">
    <property type="entry name" value="UDP-Glycosyltransferase/glycogen phosphorylase"/>
    <property type="match status" value="1"/>
</dbReference>
<sequence>MNYLLLNSDEFLDYARPATNRVVYIGGIALPKLSPLSEELQKIMDQNDKEGVVYISFGSVVPTKHMPPHIRDAIVTTARKHPMYSFIWKIDDDDVVENVANLYTFTWVPQRSILAHRNLRCFVSHAGLNSVLELAISGKPSILIPIFADQFRNARMTEAKNTTILIAKEELNSDTLSLALYRVLSDDSFAYRAERLASLMKNKPFSIRERLLSTVEFSIQHGKIDNLDTRGRKLNAIQYYSIDSALFLSAVVFLTILGAVKLFMSSFYTIFTMKTKKE</sequence>
<evidence type="ECO:0000256" key="6">
    <source>
        <dbReference type="ARBA" id="ARBA00047475"/>
    </source>
</evidence>
<dbReference type="Proteomes" id="UP000053766">
    <property type="component" value="Unassembled WGS sequence"/>
</dbReference>
<protein>
    <recommendedName>
        <fullName evidence="2">glucuronosyltransferase</fullName>
        <ecNumber evidence="2">2.4.1.17</ecNumber>
    </recommendedName>
</protein>
<dbReference type="AlphaFoldDB" id="A0A0D8XBS2"/>
<dbReference type="InterPro" id="IPR002213">
    <property type="entry name" value="UDP_glucos_trans"/>
</dbReference>
<reference evidence="9" key="2">
    <citation type="journal article" date="2016" name="Sci. Rep.">
        <title>Dictyocaulus viviparus genome, variome and transcriptome elucidate lungworm biology and support future intervention.</title>
        <authorList>
            <person name="McNulty S.N."/>
            <person name="Strube C."/>
            <person name="Rosa B.A."/>
            <person name="Martin J.C."/>
            <person name="Tyagi R."/>
            <person name="Choi Y.J."/>
            <person name="Wang Q."/>
            <person name="Hallsworth Pepin K."/>
            <person name="Zhang X."/>
            <person name="Ozersky P."/>
            <person name="Wilson R.K."/>
            <person name="Sternberg P.W."/>
            <person name="Gasser R.B."/>
            <person name="Mitreva M."/>
        </authorList>
    </citation>
    <scope>NUCLEOTIDE SEQUENCE [LARGE SCALE GENOMIC DNA]</scope>
    <source>
        <strain evidence="9">HannoverDv2000</strain>
    </source>
</reference>
<keyword evidence="5" id="KW-0732">Signal</keyword>
<dbReference type="EMBL" id="KN716715">
    <property type="protein sequence ID" value="KJH42070.1"/>
    <property type="molecule type" value="Genomic_DNA"/>
</dbReference>
<reference evidence="8 9" key="1">
    <citation type="submission" date="2013-11" db="EMBL/GenBank/DDBJ databases">
        <title>Draft genome of the bovine lungworm Dictyocaulus viviparus.</title>
        <authorList>
            <person name="Mitreva M."/>
        </authorList>
    </citation>
    <scope>NUCLEOTIDE SEQUENCE [LARGE SCALE GENOMIC DNA]</scope>
    <source>
        <strain evidence="8 9">HannoverDv2000</strain>
    </source>
</reference>
<dbReference type="PANTHER" id="PTHR48043">
    <property type="entry name" value="EG:EG0003.4 PROTEIN-RELATED"/>
    <property type="match status" value="1"/>
</dbReference>
<feature type="transmembrane region" description="Helical" evidence="7">
    <location>
        <begin position="245"/>
        <end position="271"/>
    </location>
</feature>
<evidence type="ECO:0000256" key="7">
    <source>
        <dbReference type="SAM" id="Phobius"/>
    </source>
</evidence>
<keyword evidence="7" id="KW-1133">Transmembrane helix</keyword>
<keyword evidence="7" id="KW-0472">Membrane</keyword>
<comment type="similarity">
    <text evidence="1">Belongs to the UDP-glycosyltransferase family.</text>
</comment>
<evidence type="ECO:0000313" key="9">
    <source>
        <dbReference type="Proteomes" id="UP000053766"/>
    </source>
</evidence>
<evidence type="ECO:0000256" key="5">
    <source>
        <dbReference type="ARBA" id="ARBA00022729"/>
    </source>
</evidence>
<accession>A0A0D8XBS2</accession>
<dbReference type="EC" id="2.4.1.17" evidence="2"/>
<organism evidence="8 9">
    <name type="scientific">Dictyocaulus viviparus</name>
    <name type="common">Bovine lungworm</name>
    <dbReference type="NCBI Taxonomy" id="29172"/>
    <lineage>
        <taxon>Eukaryota</taxon>
        <taxon>Metazoa</taxon>
        <taxon>Ecdysozoa</taxon>
        <taxon>Nematoda</taxon>
        <taxon>Chromadorea</taxon>
        <taxon>Rhabditida</taxon>
        <taxon>Rhabditina</taxon>
        <taxon>Rhabditomorpha</taxon>
        <taxon>Strongyloidea</taxon>
        <taxon>Metastrongylidae</taxon>
        <taxon>Dictyocaulus</taxon>
    </lineage>
</organism>
<evidence type="ECO:0000256" key="4">
    <source>
        <dbReference type="ARBA" id="ARBA00022679"/>
    </source>
</evidence>
<dbReference type="PANTHER" id="PTHR48043:SF143">
    <property type="entry name" value="UDP-GLUCURONOSYLTRANSFERASE"/>
    <property type="match status" value="1"/>
</dbReference>
<dbReference type="CDD" id="cd03784">
    <property type="entry name" value="GT1_Gtf-like"/>
    <property type="match status" value="1"/>
</dbReference>
<keyword evidence="7" id="KW-0812">Transmembrane</keyword>
<name>A0A0D8XBS2_DICVI</name>
<dbReference type="GO" id="GO:0015020">
    <property type="term" value="F:glucuronosyltransferase activity"/>
    <property type="evidence" value="ECO:0007669"/>
    <property type="project" value="UniProtKB-EC"/>
</dbReference>
<dbReference type="OrthoDB" id="5835829at2759"/>
<gene>
    <name evidence="8" type="ORF">DICVIV_11955</name>
</gene>
<keyword evidence="3" id="KW-0328">Glycosyltransferase</keyword>
<comment type="catalytic activity">
    <reaction evidence="6">
        <text>glucuronate acceptor + UDP-alpha-D-glucuronate = acceptor beta-D-glucuronoside + UDP + H(+)</text>
        <dbReference type="Rhea" id="RHEA:21032"/>
        <dbReference type="ChEBI" id="CHEBI:15378"/>
        <dbReference type="ChEBI" id="CHEBI:58052"/>
        <dbReference type="ChEBI" id="CHEBI:58223"/>
        <dbReference type="ChEBI" id="CHEBI:132367"/>
        <dbReference type="ChEBI" id="CHEBI:132368"/>
        <dbReference type="EC" id="2.4.1.17"/>
    </reaction>
</comment>